<evidence type="ECO:0000313" key="2">
    <source>
        <dbReference type="Proteomes" id="UP000057158"/>
    </source>
</evidence>
<sequence>MSGQKKDGLLIPINEVAELLQTTPLNVLMHIKRGMLVGSEEEGTWSVDARSLDAFRAVREGADKTLCRSGCSKTGGCASCS</sequence>
<organism evidence="1 2">
    <name type="scientific">Desulfuromonas soudanensis</name>
    <dbReference type="NCBI Taxonomy" id="1603606"/>
    <lineage>
        <taxon>Bacteria</taxon>
        <taxon>Pseudomonadati</taxon>
        <taxon>Thermodesulfobacteriota</taxon>
        <taxon>Desulfuromonadia</taxon>
        <taxon>Desulfuromonadales</taxon>
        <taxon>Desulfuromonadaceae</taxon>
        <taxon>Desulfuromonas</taxon>
    </lineage>
</organism>
<name>A0A0M4D278_9BACT</name>
<dbReference type="RefSeq" id="WP_053551344.1">
    <property type="nucleotide sequence ID" value="NZ_CP010802.1"/>
</dbReference>
<proteinExistence type="predicted"/>
<accession>A0A0M4D278</accession>
<protein>
    <recommendedName>
        <fullName evidence="3">Helix-turn-helix domain-containing protein</fullName>
    </recommendedName>
</protein>
<dbReference type="STRING" id="1603606.DSOUD_2574"/>
<dbReference type="AlphaFoldDB" id="A0A0M4D278"/>
<reference evidence="1 2" key="1">
    <citation type="submission" date="2015-07" db="EMBL/GenBank/DDBJ databases">
        <title>Isolation and Genomic Characterization of a Novel Halophilic Metal-Reducing Deltaproteobacterium from the Deep Subsurface.</title>
        <authorList>
            <person name="Badalamenti J.P."/>
            <person name="Summers Z.M."/>
            <person name="Gralnick J.A."/>
            <person name="Bond D.R."/>
        </authorList>
    </citation>
    <scope>NUCLEOTIDE SEQUENCE [LARGE SCALE GENOMIC DNA]</scope>
    <source>
        <strain evidence="1 2">WTL</strain>
    </source>
</reference>
<keyword evidence="2" id="KW-1185">Reference proteome</keyword>
<dbReference type="Proteomes" id="UP000057158">
    <property type="component" value="Chromosome"/>
</dbReference>
<gene>
    <name evidence="1" type="ORF">DSOUD_2574</name>
</gene>
<dbReference type="KEGG" id="des:DSOUD_2574"/>
<dbReference type="EMBL" id="CP010802">
    <property type="protein sequence ID" value="ALC17327.1"/>
    <property type="molecule type" value="Genomic_DNA"/>
</dbReference>
<dbReference type="OrthoDB" id="5398716at2"/>
<evidence type="ECO:0000313" key="1">
    <source>
        <dbReference type="EMBL" id="ALC17327.1"/>
    </source>
</evidence>
<dbReference type="PATRIC" id="fig|1603606.3.peg.2789"/>
<evidence type="ECO:0008006" key="3">
    <source>
        <dbReference type="Google" id="ProtNLM"/>
    </source>
</evidence>